<dbReference type="Pfam" id="PF03466">
    <property type="entry name" value="LysR_substrate"/>
    <property type="match status" value="1"/>
</dbReference>
<keyword evidence="3 6" id="KW-0238">DNA-binding</keyword>
<name>A0A840C250_9HYPH</name>
<dbReference type="GO" id="GO:0003700">
    <property type="term" value="F:DNA-binding transcription factor activity"/>
    <property type="evidence" value="ECO:0007669"/>
    <property type="project" value="InterPro"/>
</dbReference>
<evidence type="ECO:0000313" key="7">
    <source>
        <dbReference type="Proteomes" id="UP000577362"/>
    </source>
</evidence>
<dbReference type="InterPro" id="IPR036388">
    <property type="entry name" value="WH-like_DNA-bd_sf"/>
</dbReference>
<dbReference type="PROSITE" id="PS50931">
    <property type="entry name" value="HTH_LYSR"/>
    <property type="match status" value="1"/>
</dbReference>
<keyword evidence="7" id="KW-1185">Reference proteome</keyword>
<sequence length="304" mass="31727">MNSSDLAFFLAAARHGGIGRAAAALNTVQSNVTARIRALEAEIGEALFTRHSRGVRLTPAGERLMPYALRVGQLLAEAREAVRDDGTDPSGALRIGSLETTAALRLPSILAAFARACPRVDLHVETGTSEALIGKVLDGDLAAAFVVGPVAHAALVAEPMVEEELVLVTAPWQGPPRWLSPSPDATPAAEQAKLIVFRTGCSYRRRFEALIATAGVVEVRHLEFGTLDGIIGCVAAGVGISLLPRAVVEPARAAGRIATHALPAGSARAVTVLVRRRDAHVPAGLVRLTDCARSAMSPASRDAA</sequence>
<keyword evidence="4" id="KW-0804">Transcription</keyword>
<dbReference type="EMBL" id="JACIEN010000010">
    <property type="protein sequence ID" value="MBB4019941.1"/>
    <property type="molecule type" value="Genomic_DNA"/>
</dbReference>
<comment type="caution">
    <text evidence="6">The sequence shown here is derived from an EMBL/GenBank/DDBJ whole genome shotgun (WGS) entry which is preliminary data.</text>
</comment>
<evidence type="ECO:0000256" key="1">
    <source>
        <dbReference type="ARBA" id="ARBA00009437"/>
    </source>
</evidence>
<dbReference type="InterPro" id="IPR036390">
    <property type="entry name" value="WH_DNA-bd_sf"/>
</dbReference>
<dbReference type="PANTHER" id="PTHR30126:SF40">
    <property type="entry name" value="HTH-TYPE TRANSCRIPTIONAL REGULATOR GLTR"/>
    <property type="match status" value="1"/>
</dbReference>
<gene>
    <name evidence="6" type="ORF">GGR16_005002</name>
</gene>
<reference evidence="6 7" key="1">
    <citation type="submission" date="2020-08" db="EMBL/GenBank/DDBJ databases">
        <title>Genomic Encyclopedia of Type Strains, Phase IV (KMG-IV): sequencing the most valuable type-strain genomes for metagenomic binning, comparative biology and taxonomic classification.</title>
        <authorList>
            <person name="Goeker M."/>
        </authorList>
    </citation>
    <scope>NUCLEOTIDE SEQUENCE [LARGE SCALE GENOMIC DNA]</scope>
    <source>
        <strain evidence="6 7">DSM 103737</strain>
    </source>
</reference>
<dbReference type="Gene3D" id="1.10.10.10">
    <property type="entry name" value="Winged helix-like DNA-binding domain superfamily/Winged helix DNA-binding domain"/>
    <property type="match status" value="1"/>
</dbReference>
<dbReference type="InterPro" id="IPR005119">
    <property type="entry name" value="LysR_subst-bd"/>
</dbReference>
<evidence type="ECO:0000259" key="5">
    <source>
        <dbReference type="PROSITE" id="PS50931"/>
    </source>
</evidence>
<dbReference type="Gene3D" id="3.40.190.10">
    <property type="entry name" value="Periplasmic binding protein-like II"/>
    <property type="match status" value="2"/>
</dbReference>
<organism evidence="6 7">
    <name type="scientific">Chelatococcus caeni</name>
    <dbReference type="NCBI Taxonomy" id="1348468"/>
    <lineage>
        <taxon>Bacteria</taxon>
        <taxon>Pseudomonadati</taxon>
        <taxon>Pseudomonadota</taxon>
        <taxon>Alphaproteobacteria</taxon>
        <taxon>Hyphomicrobiales</taxon>
        <taxon>Chelatococcaceae</taxon>
        <taxon>Chelatococcus</taxon>
    </lineage>
</organism>
<evidence type="ECO:0000256" key="3">
    <source>
        <dbReference type="ARBA" id="ARBA00023125"/>
    </source>
</evidence>
<keyword evidence="2" id="KW-0805">Transcription regulation</keyword>
<dbReference type="RefSeq" id="WP_183318770.1">
    <property type="nucleotide sequence ID" value="NZ_JACIEN010000010.1"/>
</dbReference>
<proteinExistence type="inferred from homology"/>
<dbReference type="SUPFAM" id="SSF46785">
    <property type="entry name" value="Winged helix' DNA-binding domain"/>
    <property type="match status" value="1"/>
</dbReference>
<comment type="similarity">
    <text evidence="1">Belongs to the LysR transcriptional regulatory family.</text>
</comment>
<dbReference type="PRINTS" id="PR00039">
    <property type="entry name" value="HTHLYSR"/>
</dbReference>
<evidence type="ECO:0000313" key="6">
    <source>
        <dbReference type="EMBL" id="MBB4019941.1"/>
    </source>
</evidence>
<dbReference type="Proteomes" id="UP000577362">
    <property type="component" value="Unassembled WGS sequence"/>
</dbReference>
<dbReference type="InterPro" id="IPR000847">
    <property type="entry name" value="LysR_HTH_N"/>
</dbReference>
<dbReference type="Pfam" id="PF00126">
    <property type="entry name" value="HTH_1"/>
    <property type="match status" value="1"/>
</dbReference>
<evidence type="ECO:0000256" key="4">
    <source>
        <dbReference type="ARBA" id="ARBA00023163"/>
    </source>
</evidence>
<dbReference type="AlphaFoldDB" id="A0A840C250"/>
<evidence type="ECO:0000256" key="2">
    <source>
        <dbReference type="ARBA" id="ARBA00023015"/>
    </source>
</evidence>
<dbReference type="SUPFAM" id="SSF53850">
    <property type="entry name" value="Periplasmic binding protein-like II"/>
    <property type="match status" value="1"/>
</dbReference>
<dbReference type="CDD" id="cd08442">
    <property type="entry name" value="PBP2_YofA_SoxR_like"/>
    <property type="match status" value="1"/>
</dbReference>
<protein>
    <submittedName>
        <fullName evidence="6">DNA-binding transcriptional LysR family regulator</fullName>
    </submittedName>
</protein>
<dbReference type="GO" id="GO:0000976">
    <property type="term" value="F:transcription cis-regulatory region binding"/>
    <property type="evidence" value="ECO:0007669"/>
    <property type="project" value="TreeGrafter"/>
</dbReference>
<dbReference type="PANTHER" id="PTHR30126">
    <property type="entry name" value="HTH-TYPE TRANSCRIPTIONAL REGULATOR"/>
    <property type="match status" value="1"/>
</dbReference>
<feature type="domain" description="HTH lysR-type" evidence="5">
    <location>
        <begin position="1"/>
        <end position="58"/>
    </location>
</feature>
<accession>A0A840C250</accession>